<dbReference type="InterPro" id="IPR033640">
    <property type="entry name" value="FAR_C"/>
</dbReference>
<dbReference type="InterPro" id="IPR026055">
    <property type="entry name" value="FAR"/>
</dbReference>
<feature type="domain" description="Fatty acyl-CoA reductase C-terminal" evidence="5">
    <location>
        <begin position="361"/>
        <end position="454"/>
    </location>
</feature>
<gene>
    <name evidence="7" type="ORF">B5V51_15082</name>
</gene>
<protein>
    <recommendedName>
        <fullName evidence="4">Fatty acyl-CoA reductase</fullName>
        <ecNumber evidence="4">1.2.1.84</ecNumber>
    </recommendedName>
</protein>
<dbReference type="GO" id="GO:0005777">
    <property type="term" value="C:peroxisome"/>
    <property type="evidence" value="ECO:0007669"/>
    <property type="project" value="TreeGrafter"/>
</dbReference>
<evidence type="ECO:0000259" key="5">
    <source>
        <dbReference type="Pfam" id="PF03015"/>
    </source>
</evidence>
<keyword evidence="2 4" id="KW-0444">Lipid biosynthesis</keyword>
<comment type="similarity">
    <text evidence="1 4">Belongs to the fatty acyl-CoA reductase family.</text>
</comment>
<dbReference type="SUPFAM" id="SSF51735">
    <property type="entry name" value="NAD(P)-binding Rossmann-fold domains"/>
    <property type="match status" value="1"/>
</dbReference>
<dbReference type="Pfam" id="PF03015">
    <property type="entry name" value="Sterile"/>
    <property type="match status" value="2"/>
</dbReference>
<dbReference type="GO" id="GO:0035336">
    <property type="term" value="P:long-chain fatty-acyl-CoA metabolic process"/>
    <property type="evidence" value="ECO:0007669"/>
    <property type="project" value="TreeGrafter"/>
</dbReference>
<dbReference type="EC" id="1.2.1.84" evidence="4"/>
<evidence type="ECO:0000313" key="7">
    <source>
        <dbReference type="EMBL" id="PCG73160.1"/>
    </source>
</evidence>
<evidence type="ECO:0000256" key="3">
    <source>
        <dbReference type="ARBA" id="ARBA00023098"/>
    </source>
</evidence>
<reference evidence="7" key="1">
    <citation type="submission" date="2017-09" db="EMBL/GenBank/DDBJ databases">
        <title>Contemporary evolution of a Lepidopteran species, Heliothis virescens, in response to modern agricultural practices.</title>
        <authorList>
            <person name="Fritz M.L."/>
            <person name="Deyonke A.M."/>
            <person name="Papanicolaou A."/>
            <person name="Micinski S."/>
            <person name="Westbrook J."/>
            <person name="Gould F."/>
        </authorList>
    </citation>
    <scope>NUCLEOTIDE SEQUENCE [LARGE SCALE GENOMIC DNA]</scope>
    <source>
        <strain evidence="7">HvINT-</strain>
        <tissue evidence="7">Whole body</tissue>
    </source>
</reference>
<comment type="catalytic activity">
    <reaction evidence="4">
        <text>a long-chain fatty acyl-CoA + 2 NADPH + 2 H(+) = a long-chain primary fatty alcohol + 2 NADP(+) + CoA</text>
        <dbReference type="Rhea" id="RHEA:52716"/>
        <dbReference type="ChEBI" id="CHEBI:15378"/>
        <dbReference type="ChEBI" id="CHEBI:57287"/>
        <dbReference type="ChEBI" id="CHEBI:57783"/>
        <dbReference type="ChEBI" id="CHEBI:58349"/>
        <dbReference type="ChEBI" id="CHEBI:77396"/>
        <dbReference type="ChEBI" id="CHEBI:83139"/>
        <dbReference type="EC" id="1.2.1.84"/>
    </reaction>
</comment>
<keyword evidence="4" id="KW-0521">NADP</keyword>
<feature type="domain" description="Thioester reductase (TE)" evidence="6">
    <location>
        <begin position="166"/>
        <end position="288"/>
    </location>
</feature>
<organism evidence="7">
    <name type="scientific">Heliothis virescens</name>
    <name type="common">Tobacco budworm moth</name>
    <dbReference type="NCBI Taxonomy" id="7102"/>
    <lineage>
        <taxon>Eukaryota</taxon>
        <taxon>Metazoa</taxon>
        <taxon>Ecdysozoa</taxon>
        <taxon>Arthropoda</taxon>
        <taxon>Hexapoda</taxon>
        <taxon>Insecta</taxon>
        <taxon>Pterygota</taxon>
        <taxon>Neoptera</taxon>
        <taxon>Endopterygota</taxon>
        <taxon>Lepidoptera</taxon>
        <taxon>Glossata</taxon>
        <taxon>Ditrysia</taxon>
        <taxon>Noctuoidea</taxon>
        <taxon>Noctuidae</taxon>
        <taxon>Heliothinae</taxon>
        <taxon>Heliothis</taxon>
    </lineage>
</organism>
<dbReference type="Pfam" id="PF07993">
    <property type="entry name" value="NAD_binding_4"/>
    <property type="match status" value="1"/>
</dbReference>
<dbReference type="CDD" id="cd09071">
    <property type="entry name" value="FAR_C"/>
    <property type="match status" value="2"/>
</dbReference>
<dbReference type="STRING" id="7102.A0A2A4JP17"/>
<evidence type="ECO:0000256" key="2">
    <source>
        <dbReference type="ARBA" id="ARBA00022516"/>
    </source>
</evidence>
<evidence type="ECO:0000256" key="4">
    <source>
        <dbReference type="RuleBase" id="RU363097"/>
    </source>
</evidence>
<comment type="function">
    <text evidence="4">Catalyzes the reduction of fatty acyl-CoA to fatty alcohols.</text>
</comment>
<dbReference type="PANTHER" id="PTHR11011:SF116">
    <property type="entry name" value="FATTY ACYL-COA REDUCTASE CG5065-RELATED"/>
    <property type="match status" value="1"/>
</dbReference>
<keyword evidence="4" id="KW-0560">Oxidoreductase</keyword>
<dbReference type="AlphaFoldDB" id="A0A2A4JP17"/>
<dbReference type="PANTHER" id="PTHR11011">
    <property type="entry name" value="MALE STERILITY PROTEIN 2-RELATED"/>
    <property type="match status" value="1"/>
</dbReference>
<evidence type="ECO:0000259" key="6">
    <source>
        <dbReference type="Pfam" id="PF07993"/>
    </source>
</evidence>
<evidence type="ECO:0000256" key="1">
    <source>
        <dbReference type="ARBA" id="ARBA00005928"/>
    </source>
</evidence>
<feature type="domain" description="Fatty acyl-CoA reductase C-terminal" evidence="5">
    <location>
        <begin position="82"/>
        <end position="157"/>
    </location>
</feature>
<keyword evidence="3 4" id="KW-0443">Lipid metabolism</keyword>
<comment type="caution">
    <text evidence="7">The sequence shown here is derived from an EMBL/GenBank/DDBJ whole genome shotgun (WGS) entry which is preliminary data.</text>
</comment>
<dbReference type="InterPro" id="IPR036291">
    <property type="entry name" value="NAD(P)-bd_dom_sf"/>
</dbReference>
<dbReference type="GO" id="GO:0080019">
    <property type="term" value="F:alcohol-forming very long-chain fatty acyl-CoA reductase activity"/>
    <property type="evidence" value="ECO:0007669"/>
    <property type="project" value="InterPro"/>
</dbReference>
<name>A0A2A4JP17_HELVI</name>
<dbReference type="InterPro" id="IPR013120">
    <property type="entry name" value="FAR_NAD-bd"/>
</dbReference>
<sequence length="516" mass="57814">MMPVDIAIDTLIAVAWEAGVDQPRTARVYNCSSCTGGASWGQFRARLLRHVRAHPFDAALWYPFGLVSENTLMQRFLETTLQTVPLYLVHCVHKLCGVKSRPSMKTVSKRLHAMNEALKFFALREWDFCTDNVQQLMHRLAPADATVYNLDPGTIEKLLYLWLPRVEERVYAAPARLQHLAALVDALPAGLLAEITPQLISPKPNTYTFTKAMAESVVAERASTANYAVAIFRPTIVISSLRHPFPGWIENLNGPSGVVVGAGKGLLHVLSCGGGRRADMMPVDIAIDTLIAVAWEAGVDQPRTARVYNCSSCTGGASWGQFRARLLRHVRAHPFDAALWYPFGLVSENTLMQRFLETTLQTVPLYLVHCVHKLCGVKSRPSMKTVSKRLHAMNEALKFFALREWDFCTDNVQQLMHRLAPADATVYNLDPGTIDWESHCEDFVKGTRRYLLKEKDQDIEAARRRMHFLYMLHNFTKLLLALLACRLAVRSTPAILRAVAVLTRLRRRGATGAISV</sequence>
<dbReference type="Gene3D" id="3.40.50.720">
    <property type="entry name" value="NAD(P)-binding Rossmann-like Domain"/>
    <property type="match status" value="1"/>
</dbReference>
<dbReference type="GO" id="GO:0102965">
    <property type="term" value="F:alcohol-forming long-chain fatty acyl-CoA reductase activity"/>
    <property type="evidence" value="ECO:0007669"/>
    <property type="project" value="UniProtKB-EC"/>
</dbReference>
<proteinExistence type="inferred from homology"/>
<accession>A0A2A4JP17</accession>
<dbReference type="EMBL" id="NWSH01000999">
    <property type="protein sequence ID" value="PCG73160.1"/>
    <property type="molecule type" value="Genomic_DNA"/>
</dbReference>